<dbReference type="PROSITE" id="PS51724">
    <property type="entry name" value="SPOR"/>
    <property type="match status" value="1"/>
</dbReference>
<dbReference type="SUPFAM" id="SSF81901">
    <property type="entry name" value="HCP-like"/>
    <property type="match status" value="1"/>
</dbReference>
<gene>
    <name evidence="4" type="ORF">PBT88_08180</name>
</gene>
<dbReference type="RefSeq" id="WP_270078704.1">
    <property type="nucleotide sequence ID" value="NZ_CP115174.1"/>
</dbReference>
<dbReference type="SUPFAM" id="SSF110997">
    <property type="entry name" value="Sporulation related repeat"/>
    <property type="match status" value="1"/>
</dbReference>
<dbReference type="InterPro" id="IPR036680">
    <property type="entry name" value="SPOR-like_sf"/>
</dbReference>
<feature type="chain" id="PRO_5046094212" evidence="2">
    <location>
        <begin position="20"/>
        <end position="333"/>
    </location>
</feature>
<organism evidence="4 5">
    <name type="scientific">Sphingomonas abietis</name>
    <dbReference type="NCBI Taxonomy" id="3012344"/>
    <lineage>
        <taxon>Bacteria</taxon>
        <taxon>Pseudomonadati</taxon>
        <taxon>Pseudomonadota</taxon>
        <taxon>Alphaproteobacteria</taxon>
        <taxon>Sphingomonadales</taxon>
        <taxon>Sphingomonadaceae</taxon>
        <taxon>Sphingomonas</taxon>
    </lineage>
</organism>
<dbReference type="Pfam" id="PF08238">
    <property type="entry name" value="Sel1"/>
    <property type="match status" value="3"/>
</dbReference>
<dbReference type="Gene3D" id="3.30.70.1070">
    <property type="entry name" value="Sporulation related repeat"/>
    <property type="match status" value="1"/>
</dbReference>
<keyword evidence="2" id="KW-0732">Signal</keyword>
<dbReference type="SMART" id="SM00671">
    <property type="entry name" value="SEL1"/>
    <property type="match status" value="3"/>
</dbReference>
<dbReference type="Pfam" id="PF05036">
    <property type="entry name" value="SPOR"/>
    <property type="match status" value="1"/>
</dbReference>
<feature type="compositionally biased region" description="Low complexity" evidence="1">
    <location>
        <begin position="223"/>
        <end position="242"/>
    </location>
</feature>
<sequence>MRFAGAMMGAMMVTAPAMAATVKDGVDAWQRGDYSGAVAIWRPQADAGDADAAFNLAQAYKLGRGVSADLGQAKMWYGKSAQAGHIQGAANYGLLLFQDGDRRSAMPWITKAADAGDPRAQYVLGTALFNGDLATKDWPKAYALMTRAAAAGLPQATTSLSQMDQYMSPTDRQNGLQLASQMAARPIPPTGRQLVTGGGADTGLTAPASVVSTRPSDLASPSPVRVAQAKPAKVPPAAKAPPAAKPAPVPRSAAATPALASSGGKWMIQLGAYGSQEGAATAWGKIAGRLGGLHPIYEKAGAVTRLRAGPLADKAAAAKACASAGQACFPVAP</sequence>
<feature type="signal peptide" evidence="2">
    <location>
        <begin position="1"/>
        <end position="19"/>
    </location>
</feature>
<evidence type="ECO:0000313" key="4">
    <source>
        <dbReference type="EMBL" id="WBO24075.1"/>
    </source>
</evidence>
<dbReference type="InterPro" id="IPR052748">
    <property type="entry name" value="ISR_Activator"/>
</dbReference>
<proteinExistence type="predicted"/>
<dbReference type="InterPro" id="IPR007730">
    <property type="entry name" value="SPOR-like_dom"/>
</dbReference>
<feature type="domain" description="SPOR" evidence="3">
    <location>
        <begin position="260"/>
        <end position="333"/>
    </location>
</feature>
<dbReference type="EMBL" id="CP115174">
    <property type="protein sequence ID" value="WBO24075.1"/>
    <property type="molecule type" value="Genomic_DNA"/>
</dbReference>
<dbReference type="InterPro" id="IPR006597">
    <property type="entry name" value="Sel1-like"/>
</dbReference>
<dbReference type="Gene3D" id="1.25.40.10">
    <property type="entry name" value="Tetratricopeptide repeat domain"/>
    <property type="match status" value="1"/>
</dbReference>
<evidence type="ECO:0000259" key="3">
    <source>
        <dbReference type="PROSITE" id="PS51724"/>
    </source>
</evidence>
<dbReference type="PANTHER" id="PTHR45011">
    <property type="entry name" value="DAP3-BINDING CELL DEATH ENHANCER 1"/>
    <property type="match status" value="1"/>
</dbReference>
<accession>A0ABY7NTE2</accession>
<protein>
    <submittedName>
        <fullName evidence="4">SPOR domain-containing protein</fullName>
    </submittedName>
</protein>
<dbReference type="Proteomes" id="UP001210865">
    <property type="component" value="Chromosome"/>
</dbReference>
<name>A0ABY7NTE2_9SPHN</name>
<feature type="region of interest" description="Disordered" evidence="1">
    <location>
        <begin position="187"/>
        <end position="256"/>
    </location>
</feature>
<dbReference type="PANTHER" id="PTHR45011:SF1">
    <property type="entry name" value="DAP3-BINDING CELL DEATH ENHANCER 1"/>
    <property type="match status" value="1"/>
</dbReference>
<evidence type="ECO:0000256" key="1">
    <source>
        <dbReference type="SAM" id="MobiDB-lite"/>
    </source>
</evidence>
<dbReference type="InterPro" id="IPR011990">
    <property type="entry name" value="TPR-like_helical_dom_sf"/>
</dbReference>
<reference evidence="4 5" key="1">
    <citation type="submission" date="2022-12" db="EMBL/GenBank/DDBJ databases">
        <title>Sphingomonas abieness sp. nov., an endophytic bacterium isolated from Abies koreana.</title>
        <authorList>
            <person name="Jiang L."/>
            <person name="Lee J."/>
        </authorList>
    </citation>
    <scope>NUCLEOTIDE SEQUENCE [LARGE SCALE GENOMIC DNA]</scope>
    <source>
        <strain evidence="5">PAMB 00755</strain>
    </source>
</reference>
<keyword evidence="5" id="KW-1185">Reference proteome</keyword>
<evidence type="ECO:0000256" key="2">
    <source>
        <dbReference type="SAM" id="SignalP"/>
    </source>
</evidence>
<evidence type="ECO:0000313" key="5">
    <source>
        <dbReference type="Proteomes" id="UP001210865"/>
    </source>
</evidence>